<dbReference type="eggNOG" id="ENOG502RC1X">
    <property type="taxonomic scope" value="Eukaryota"/>
</dbReference>
<dbReference type="RefSeq" id="XP_007387933.1">
    <property type="nucleotide sequence ID" value="XM_007387871.1"/>
</dbReference>
<dbReference type="KEGG" id="psq:PUNSTDRAFT_47240"/>
<organism evidence="1 2">
    <name type="scientific">Punctularia strigosozonata (strain HHB-11173)</name>
    <name type="common">White-rot fungus</name>
    <dbReference type="NCBI Taxonomy" id="741275"/>
    <lineage>
        <taxon>Eukaryota</taxon>
        <taxon>Fungi</taxon>
        <taxon>Dikarya</taxon>
        <taxon>Basidiomycota</taxon>
        <taxon>Agaricomycotina</taxon>
        <taxon>Agaricomycetes</taxon>
        <taxon>Corticiales</taxon>
        <taxon>Punctulariaceae</taxon>
        <taxon>Punctularia</taxon>
    </lineage>
</organism>
<dbReference type="SUPFAM" id="SSF81383">
    <property type="entry name" value="F-box domain"/>
    <property type="match status" value="1"/>
</dbReference>
<dbReference type="Proteomes" id="UP000054196">
    <property type="component" value="Unassembled WGS sequence"/>
</dbReference>
<dbReference type="OrthoDB" id="3181669at2759"/>
<dbReference type="HOGENOM" id="CLU_039538_0_0_1"/>
<evidence type="ECO:0000313" key="2">
    <source>
        <dbReference type="Proteomes" id="UP000054196"/>
    </source>
</evidence>
<protein>
    <submittedName>
        <fullName evidence="1">Uncharacterized protein</fullName>
    </submittedName>
</protein>
<proteinExistence type="predicted"/>
<dbReference type="Gene3D" id="1.20.1280.50">
    <property type="match status" value="1"/>
</dbReference>
<name>R7S3N3_PUNST</name>
<gene>
    <name evidence="1" type="ORF">PUNSTDRAFT_47240</name>
</gene>
<keyword evidence="2" id="KW-1185">Reference proteome</keyword>
<accession>R7S3N3</accession>
<dbReference type="EMBL" id="JH687552">
    <property type="protein sequence ID" value="EIN05010.1"/>
    <property type="molecule type" value="Genomic_DNA"/>
</dbReference>
<dbReference type="OMA" id="LVIEYSW"/>
<reference evidence="2" key="1">
    <citation type="journal article" date="2012" name="Science">
        <title>The Paleozoic origin of enzymatic lignin decomposition reconstructed from 31 fungal genomes.</title>
        <authorList>
            <person name="Floudas D."/>
            <person name="Binder M."/>
            <person name="Riley R."/>
            <person name="Barry K."/>
            <person name="Blanchette R.A."/>
            <person name="Henrissat B."/>
            <person name="Martinez A.T."/>
            <person name="Otillar R."/>
            <person name="Spatafora J.W."/>
            <person name="Yadav J.S."/>
            <person name="Aerts A."/>
            <person name="Benoit I."/>
            <person name="Boyd A."/>
            <person name="Carlson A."/>
            <person name="Copeland A."/>
            <person name="Coutinho P.M."/>
            <person name="de Vries R.P."/>
            <person name="Ferreira P."/>
            <person name="Findley K."/>
            <person name="Foster B."/>
            <person name="Gaskell J."/>
            <person name="Glotzer D."/>
            <person name="Gorecki P."/>
            <person name="Heitman J."/>
            <person name="Hesse C."/>
            <person name="Hori C."/>
            <person name="Igarashi K."/>
            <person name="Jurgens J.A."/>
            <person name="Kallen N."/>
            <person name="Kersten P."/>
            <person name="Kohler A."/>
            <person name="Kuees U."/>
            <person name="Kumar T.K.A."/>
            <person name="Kuo A."/>
            <person name="LaButti K."/>
            <person name="Larrondo L.F."/>
            <person name="Lindquist E."/>
            <person name="Ling A."/>
            <person name="Lombard V."/>
            <person name="Lucas S."/>
            <person name="Lundell T."/>
            <person name="Martin R."/>
            <person name="McLaughlin D.J."/>
            <person name="Morgenstern I."/>
            <person name="Morin E."/>
            <person name="Murat C."/>
            <person name="Nagy L.G."/>
            <person name="Nolan M."/>
            <person name="Ohm R.A."/>
            <person name="Patyshakuliyeva A."/>
            <person name="Rokas A."/>
            <person name="Ruiz-Duenas F.J."/>
            <person name="Sabat G."/>
            <person name="Salamov A."/>
            <person name="Samejima M."/>
            <person name="Schmutz J."/>
            <person name="Slot J.C."/>
            <person name="St John F."/>
            <person name="Stenlid J."/>
            <person name="Sun H."/>
            <person name="Sun S."/>
            <person name="Syed K."/>
            <person name="Tsang A."/>
            <person name="Wiebenga A."/>
            <person name="Young D."/>
            <person name="Pisabarro A."/>
            <person name="Eastwood D.C."/>
            <person name="Martin F."/>
            <person name="Cullen D."/>
            <person name="Grigoriev I.V."/>
            <person name="Hibbett D.S."/>
        </authorList>
    </citation>
    <scope>NUCLEOTIDE SEQUENCE [LARGE SCALE GENOMIC DNA]</scope>
    <source>
        <strain evidence="2">HHB-11173 SS5</strain>
    </source>
</reference>
<dbReference type="GeneID" id="18882863"/>
<dbReference type="InterPro" id="IPR036047">
    <property type="entry name" value="F-box-like_dom_sf"/>
</dbReference>
<sequence>MTPLLEEEACMVDHDRECYMLRGDHSQLAPISRLPPEVLGMIFLLCVPDPRCGHPFPQSHAFSQVCQHWRGIALDTAVLWLTVPRATLELTDIFLSRSRNASLDVHVSDDFIEGPVAASHRAALALVLSHLNRVRSLDLVYDIETWLMPLSNASINLPAPLLVDLSIKAYSNQASLPDDFLGLYAPRLSHLYLGYVSFNWPTLFHESLVRALTILELDRLPADSFPSGGELAMALRSMPFLRNIVIRMVEAEHDQALDPMPISGDVPLLSHLTVLRMYGPGPQTCHLLQQFKVPSTTSLHLCLTHTQQQCNLGPLSALLKNHCTGGAPGPRVRRMHYLGSDERHVLRVYPSCEADLLLALVIEYSWPSVYEIVRTLELKELTHLELSTDEDMDPLALTRLFPLCQSATRVRLHDLETCETVVPFLIPSEARALLLPRMRWIYLDLTSKYGEDSDSFLLLCEDLLIERYEASDYMLKMVFVHPPPDRDSEDYERLRQISPTLIWSEPSSRLADAL</sequence>
<evidence type="ECO:0000313" key="1">
    <source>
        <dbReference type="EMBL" id="EIN05010.1"/>
    </source>
</evidence>
<dbReference type="AlphaFoldDB" id="R7S3N3"/>